<name>A0A383WQD1_TETOB</name>
<dbReference type="GO" id="GO:0008270">
    <property type="term" value="F:zinc ion binding"/>
    <property type="evidence" value="ECO:0007669"/>
    <property type="project" value="UniProtKB-KW"/>
</dbReference>
<dbReference type="EMBL" id="FNXT01001351">
    <property type="protein sequence ID" value="SZX79116.1"/>
    <property type="molecule type" value="Genomic_DNA"/>
</dbReference>
<dbReference type="InterPro" id="IPR002893">
    <property type="entry name" value="Znf_MYND"/>
</dbReference>
<evidence type="ECO:0000256" key="5">
    <source>
        <dbReference type="SAM" id="MobiDB-lite"/>
    </source>
</evidence>
<evidence type="ECO:0000313" key="8">
    <source>
        <dbReference type="Proteomes" id="UP000256970"/>
    </source>
</evidence>
<dbReference type="Gene3D" id="6.10.140.2220">
    <property type="match status" value="2"/>
</dbReference>
<feature type="domain" description="MYND-type" evidence="6">
    <location>
        <begin position="950"/>
        <end position="993"/>
    </location>
</feature>
<feature type="region of interest" description="Disordered" evidence="5">
    <location>
        <begin position="594"/>
        <end position="633"/>
    </location>
</feature>
<evidence type="ECO:0000256" key="3">
    <source>
        <dbReference type="ARBA" id="ARBA00022833"/>
    </source>
</evidence>
<feature type="region of interest" description="Disordered" evidence="5">
    <location>
        <begin position="759"/>
        <end position="782"/>
    </location>
</feature>
<feature type="region of interest" description="Disordered" evidence="5">
    <location>
        <begin position="666"/>
        <end position="690"/>
    </location>
</feature>
<sequence length="1004" mass="103166">MPPGAGLDAAAIFKLLQQLAEVTDDSLAQDKLETVLAILKYLKSNTEVIEKMNKERVVLASATALTNSLQQLSCGPQASSQAAVCMRHIGKILRTSASTYEIQTGKKTPDLPYQHPRKRTDEEKEVCARQKVLAQAVAATGCSSAAAAAAGAGAGAGAGAAAANTPCSSDMLDDDQASAAAAAAALLGSAELQQLAALQIAFAAQIVHDDSGNTGNMPCSPTKHGKPSLRTAAPTRYSGLFASLNLSHIQQELLKSPDTNLTGAKTEYHGWVAYPLLSDAACYLRCWARQGGLKAAMSQAPAACSSSSVQPSSSSSSSSSSSNGGGPAQPCNIKINELPPWVLPVCLTCCETAVSWPGGPGCSNTGIQSCASLFCSLVEGIEAAASQQADAGDFAAAASLATPVLHMLGLAAVRGDSIGDVAGDNEFMALANKLTFNLIFKREEEAVPQSDTELRQVRQQELAQLYSDLLAAFIRADEAAGTRHMVSAFSQQPAVSAAAVELAMRGSPSSDLVRFVAEHLEQAVATGDMASQPAHASWLFSMLVTAAKATLCIGGSSSSGSFSSSQLSAVARYSPAAGLCNMAKQLAQQCSAANSCGSSGQPGSPSKKRTGKSKAGSTGGSKDGGATNRSSGSDDMLWPVLAARCVFVMCQLLEHMAEAEDLNCTPASQQHSDFSPATAAAAADDDDDDELRSLQEMASSLAAATSCLGELLQGLQQLPAAPGSQAVLQPGPAATATRAAGATPTRAEHAAAKVSSQVNGSATIKASRRPASAPAGKAAKPAGTAAKIPTLSQLLSQYMPLQQALDAAAAAAAAAAAPCSSCAATCDGTVCRSGVAGPELVAKVKAFAEQACAAQPLLDCCGNPACMNLDKRSETVLVRAAGSRKRPRCKACRYCSRECQVAAWRLHKPVCKHLQEAAASTRSSCNGWAAGVLLPPAGILLLDCCGNPGCLNLGKRSETVLANGSRKCPRCKACRYCSRECQLAGWALHRPICKLWQEAKTSGK</sequence>
<evidence type="ECO:0000256" key="1">
    <source>
        <dbReference type="ARBA" id="ARBA00022723"/>
    </source>
</evidence>
<accession>A0A383WQD1</accession>
<keyword evidence="3" id="KW-0862">Zinc</keyword>
<dbReference type="Pfam" id="PF01753">
    <property type="entry name" value="zf-MYND"/>
    <property type="match status" value="2"/>
</dbReference>
<reference evidence="7 8" key="1">
    <citation type="submission" date="2016-10" db="EMBL/GenBank/DDBJ databases">
        <authorList>
            <person name="Cai Z."/>
        </authorList>
    </citation>
    <scope>NUCLEOTIDE SEQUENCE [LARGE SCALE GENOMIC DNA]</scope>
</reference>
<gene>
    <name evidence="7" type="ORF">BQ4739_LOCUS19404</name>
</gene>
<dbReference type="SUPFAM" id="SSF144232">
    <property type="entry name" value="HIT/MYND zinc finger-like"/>
    <property type="match status" value="2"/>
</dbReference>
<feature type="region of interest" description="Disordered" evidence="5">
    <location>
        <begin position="104"/>
        <end position="124"/>
    </location>
</feature>
<protein>
    <recommendedName>
        <fullName evidence="6">MYND-type domain-containing protein</fullName>
    </recommendedName>
</protein>
<evidence type="ECO:0000256" key="4">
    <source>
        <dbReference type="PROSITE-ProRule" id="PRU00134"/>
    </source>
</evidence>
<feature type="compositionally biased region" description="Low complexity" evidence="5">
    <location>
        <begin position="769"/>
        <end position="782"/>
    </location>
</feature>
<evidence type="ECO:0000259" key="6">
    <source>
        <dbReference type="PROSITE" id="PS50865"/>
    </source>
</evidence>
<evidence type="ECO:0000256" key="2">
    <source>
        <dbReference type="ARBA" id="ARBA00022771"/>
    </source>
</evidence>
<keyword evidence="8" id="KW-1185">Reference proteome</keyword>
<dbReference type="AlphaFoldDB" id="A0A383WQD1"/>
<keyword evidence="1" id="KW-0479">Metal-binding</keyword>
<feature type="domain" description="MYND-type" evidence="6">
    <location>
        <begin position="866"/>
        <end position="911"/>
    </location>
</feature>
<keyword evidence="2 4" id="KW-0863">Zinc-finger</keyword>
<feature type="compositionally biased region" description="Low complexity" evidence="5">
    <location>
        <begin position="595"/>
        <end position="605"/>
    </location>
</feature>
<dbReference type="Proteomes" id="UP000256970">
    <property type="component" value="Unassembled WGS sequence"/>
</dbReference>
<evidence type="ECO:0000313" key="7">
    <source>
        <dbReference type="EMBL" id="SZX79116.1"/>
    </source>
</evidence>
<organism evidence="7 8">
    <name type="scientific">Tetradesmus obliquus</name>
    <name type="common">Green alga</name>
    <name type="synonym">Acutodesmus obliquus</name>
    <dbReference type="NCBI Taxonomy" id="3088"/>
    <lineage>
        <taxon>Eukaryota</taxon>
        <taxon>Viridiplantae</taxon>
        <taxon>Chlorophyta</taxon>
        <taxon>core chlorophytes</taxon>
        <taxon>Chlorophyceae</taxon>
        <taxon>CS clade</taxon>
        <taxon>Sphaeropleales</taxon>
        <taxon>Scenedesmaceae</taxon>
        <taxon>Tetradesmus</taxon>
    </lineage>
</organism>
<proteinExistence type="predicted"/>
<feature type="compositionally biased region" description="Polar residues" evidence="5">
    <location>
        <begin position="666"/>
        <end position="675"/>
    </location>
</feature>
<dbReference type="PROSITE" id="PS50865">
    <property type="entry name" value="ZF_MYND_2"/>
    <property type="match status" value="2"/>
</dbReference>